<gene>
    <name evidence="2" type="ORF">PtrM4_152600</name>
</gene>
<evidence type="ECO:0000313" key="3">
    <source>
        <dbReference type="Proteomes" id="UP000245464"/>
    </source>
</evidence>
<evidence type="ECO:0000313" key="2">
    <source>
        <dbReference type="EMBL" id="KAF7564328.1"/>
    </source>
</evidence>
<dbReference type="AlphaFoldDB" id="A0A316ZKE7"/>
<protein>
    <submittedName>
        <fullName evidence="2">Uncharacterized protein</fullName>
    </submittedName>
</protein>
<dbReference type="EMBL" id="NQIK02000015">
    <property type="protein sequence ID" value="KAF7564328.1"/>
    <property type="molecule type" value="Genomic_DNA"/>
</dbReference>
<accession>A0A316ZKE7</accession>
<evidence type="ECO:0000256" key="1">
    <source>
        <dbReference type="SAM" id="MobiDB-lite"/>
    </source>
</evidence>
<sequence>MPSDPQKLPSKWAASNLCQRREQERSANGTRPLQAPQRLPKPGQQVHKGLHPLPPTMGENGATLAALEQPAVALPLSEHNSKALSPERVGFIQHTLHSVPRMAFKKPTPRPKLQRPPTCTIALWQAIVAAGAPVAQAPNTSLSTRTQRPVSMALLKLPWFANRRPATNFSDRRGLYKYKSEQTCAAPYKPKRRRKQQQL</sequence>
<dbReference type="GeneID" id="90958241"/>
<comment type="caution">
    <text evidence="2">The sequence shown here is derived from an EMBL/GenBank/DDBJ whole genome shotgun (WGS) entry which is preliminary data.</text>
</comment>
<name>A0A316ZKE7_9PLEO</name>
<proteinExistence type="predicted"/>
<dbReference type="Proteomes" id="UP000245464">
    <property type="component" value="Unassembled WGS sequence"/>
</dbReference>
<dbReference type="KEGG" id="ptrr:90958241"/>
<reference evidence="2 3" key="1">
    <citation type="journal article" date="2018" name="BMC Genomics">
        <title>Comparative genomics of the wheat fungal pathogen Pyrenophora tritici-repentis reveals chromosomal variations and genome plasticity.</title>
        <authorList>
            <person name="Moolhuijzen P."/>
            <person name="See P.T."/>
            <person name="Hane J.K."/>
            <person name="Shi G."/>
            <person name="Liu Z."/>
            <person name="Oliver R.P."/>
            <person name="Moffat C.S."/>
        </authorList>
    </citation>
    <scope>NUCLEOTIDE SEQUENCE [LARGE SCALE GENOMIC DNA]</scope>
    <source>
        <strain evidence="2">M4</strain>
    </source>
</reference>
<organism evidence="2 3">
    <name type="scientific">Pyrenophora tritici-repentis</name>
    <dbReference type="NCBI Taxonomy" id="45151"/>
    <lineage>
        <taxon>Eukaryota</taxon>
        <taxon>Fungi</taxon>
        <taxon>Dikarya</taxon>
        <taxon>Ascomycota</taxon>
        <taxon>Pezizomycotina</taxon>
        <taxon>Dothideomycetes</taxon>
        <taxon>Pleosporomycetidae</taxon>
        <taxon>Pleosporales</taxon>
        <taxon>Pleosporineae</taxon>
        <taxon>Pleosporaceae</taxon>
        <taxon>Pyrenophora</taxon>
    </lineage>
</organism>
<dbReference type="RefSeq" id="XP_065958775.1">
    <property type="nucleotide sequence ID" value="XM_066110201.1"/>
</dbReference>
<feature type="region of interest" description="Disordered" evidence="1">
    <location>
        <begin position="1"/>
        <end position="60"/>
    </location>
</feature>